<evidence type="ECO:0000256" key="9">
    <source>
        <dbReference type="ARBA" id="ARBA00022968"/>
    </source>
</evidence>
<keyword evidence="3" id="KW-0813">Transport</keyword>
<comment type="subcellular location">
    <subcellularLocation>
        <location evidence="1">Cell membrane</location>
        <topology evidence="1">Single-pass type II membrane protein</topology>
    </subcellularLocation>
</comment>
<dbReference type="GO" id="GO:0001671">
    <property type="term" value="F:ATPase activator activity"/>
    <property type="evidence" value="ECO:0007669"/>
    <property type="project" value="TreeGrafter"/>
</dbReference>
<dbReference type="FunFam" id="2.60.40.1660:FF:000004">
    <property type="entry name" value="sodium/potassium-transporting ATPase subunit beta-2"/>
    <property type="match status" value="1"/>
</dbReference>
<dbReference type="InterPro" id="IPR000402">
    <property type="entry name" value="Na/K_ATPase_sub_beta"/>
</dbReference>
<protein>
    <recommendedName>
        <fullName evidence="21">Sodium/potassium-transporting ATPase subunit beta-2</fullName>
    </recommendedName>
</protein>
<keyword evidence="8" id="KW-0630">Potassium</keyword>
<dbReference type="Gene3D" id="2.60.40.1660">
    <property type="entry name" value="Na, k-atpase alpha subunit"/>
    <property type="match status" value="1"/>
</dbReference>
<evidence type="ECO:0000256" key="8">
    <source>
        <dbReference type="ARBA" id="ARBA00022958"/>
    </source>
</evidence>
<evidence type="ECO:0000256" key="17">
    <source>
        <dbReference type="ARBA" id="ARBA00025540"/>
    </source>
</evidence>
<sequence length="319" mass="37294">MADKKPESQFYQRPPKLGKWESFRVFLWNSETKQFLGRTGASWAKILIFYVIFYALLVGFFAVMLAVFFQTLDMKKPKWQQDSSLIGSNPGLGFRPMPSDKNVESTLIWYKHSDKGNVQYWQKEISKFLAVYNKTNNPNADKLEDCRQFQPASPGKVCDVKVDQMWHPCLKEVGYNFESPEGGPCIFLKLNRIFNWVPEYFNSSTIEDENLKMKDELKREIIEAEQKNQHHIVWVTCEGENVADIEHIGPIRFIPQKGFPSQYFPYQNQDGYLSPLVAVYFEKPKRGVLINIECKAWARNIIHDRVDRRGSVHFELMID</sequence>
<evidence type="ECO:0000313" key="20">
    <source>
        <dbReference type="Proteomes" id="UP000625711"/>
    </source>
</evidence>
<dbReference type="Pfam" id="PF00287">
    <property type="entry name" value="Na_K-ATPase"/>
    <property type="match status" value="1"/>
</dbReference>
<reference evidence="19" key="1">
    <citation type="submission" date="2020-08" db="EMBL/GenBank/DDBJ databases">
        <title>Genome sequencing and assembly of the red palm weevil Rhynchophorus ferrugineus.</title>
        <authorList>
            <person name="Dias G.B."/>
            <person name="Bergman C.M."/>
            <person name="Manee M."/>
        </authorList>
    </citation>
    <scope>NUCLEOTIDE SEQUENCE</scope>
    <source>
        <strain evidence="19">AA-2017</strain>
        <tissue evidence="19">Whole larva</tissue>
    </source>
</reference>
<dbReference type="OrthoDB" id="5912413at2759"/>
<evidence type="ECO:0000256" key="13">
    <source>
        <dbReference type="ARBA" id="ARBA00023136"/>
    </source>
</evidence>
<keyword evidence="10 18" id="KW-1133">Transmembrane helix</keyword>
<accession>A0A834IV89</accession>
<gene>
    <name evidence="19" type="ORF">GWI33_002456</name>
</gene>
<keyword evidence="4" id="KW-1003">Cell membrane</keyword>
<keyword evidence="9" id="KW-0735">Signal-anchor</keyword>
<name>A0A834IV89_RHYFE</name>
<feature type="transmembrane region" description="Helical" evidence="18">
    <location>
        <begin position="47"/>
        <end position="69"/>
    </location>
</feature>
<keyword evidence="12" id="KW-0406">Ion transport</keyword>
<dbReference type="PROSITE" id="PS00390">
    <property type="entry name" value="ATPASE_NA_K_BETA_1"/>
    <property type="match status" value="1"/>
</dbReference>
<dbReference type="GO" id="GO:1990573">
    <property type="term" value="P:potassium ion import across plasma membrane"/>
    <property type="evidence" value="ECO:0007669"/>
    <property type="project" value="TreeGrafter"/>
</dbReference>
<evidence type="ECO:0000256" key="16">
    <source>
        <dbReference type="ARBA" id="ARBA00023201"/>
    </source>
</evidence>
<evidence type="ECO:0000256" key="1">
    <source>
        <dbReference type="ARBA" id="ARBA00004401"/>
    </source>
</evidence>
<dbReference type="GO" id="GO:0030007">
    <property type="term" value="P:intracellular potassium ion homeostasis"/>
    <property type="evidence" value="ECO:0007669"/>
    <property type="project" value="TreeGrafter"/>
</dbReference>
<dbReference type="GO" id="GO:0006883">
    <property type="term" value="P:intracellular sodium ion homeostasis"/>
    <property type="evidence" value="ECO:0007669"/>
    <property type="project" value="TreeGrafter"/>
</dbReference>
<dbReference type="GO" id="GO:0036376">
    <property type="term" value="P:sodium ion export across plasma membrane"/>
    <property type="evidence" value="ECO:0007669"/>
    <property type="project" value="TreeGrafter"/>
</dbReference>
<proteinExistence type="inferred from homology"/>
<keyword evidence="11" id="KW-0915">Sodium</keyword>
<comment type="caution">
    <text evidence="19">The sequence shown here is derived from an EMBL/GenBank/DDBJ whole genome shotgun (WGS) entry which is preliminary data.</text>
</comment>
<evidence type="ECO:0000256" key="10">
    <source>
        <dbReference type="ARBA" id="ARBA00022989"/>
    </source>
</evidence>
<evidence type="ECO:0000256" key="15">
    <source>
        <dbReference type="ARBA" id="ARBA00023180"/>
    </source>
</evidence>
<keyword evidence="7 18" id="KW-0812">Transmembrane</keyword>
<dbReference type="PANTHER" id="PTHR11523">
    <property type="entry name" value="SODIUM/POTASSIUM-DEPENDENT ATPASE BETA SUBUNIT"/>
    <property type="match status" value="1"/>
</dbReference>
<comment type="similarity">
    <text evidence="2">Belongs to the X(+)/potassium ATPases subunit beta family.</text>
</comment>
<evidence type="ECO:0000256" key="7">
    <source>
        <dbReference type="ARBA" id="ARBA00022692"/>
    </source>
</evidence>
<evidence type="ECO:0000256" key="2">
    <source>
        <dbReference type="ARBA" id="ARBA00005876"/>
    </source>
</evidence>
<dbReference type="EMBL" id="JAACXV010000016">
    <property type="protein sequence ID" value="KAF7287074.1"/>
    <property type="molecule type" value="Genomic_DNA"/>
</dbReference>
<evidence type="ECO:0000256" key="12">
    <source>
        <dbReference type="ARBA" id="ARBA00023065"/>
    </source>
</evidence>
<keyword evidence="16" id="KW-0739">Sodium transport</keyword>
<dbReference type="PANTHER" id="PTHR11523:SF28">
    <property type="entry name" value="NA_K-ATPASE BETA SUBUNIT ISOFORM 4-RELATED"/>
    <property type="match status" value="1"/>
</dbReference>
<evidence type="ECO:0000256" key="5">
    <source>
        <dbReference type="ARBA" id="ARBA00022538"/>
    </source>
</evidence>
<keyword evidence="5" id="KW-0633">Potassium transport</keyword>
<evidence type="ECO:0000256" key="11">
    <source>
        <dbReference type="ARBA" id="ARBA00023053"/>
    </source>
</evidence>
<evidence type="ECO:0000256" key="18">
    <source>
        <dbReference type="SAM" id="Phobius"/>
    </source>
</evidence>
<keyword evidence="13 18" id="KW-0472">Membrane</keyword>
<keyword evidence="6" id="KW-0740">Sodium/potassium transport</keyword>
<dbReference type="GO" id="GO:0005890">
    <property type="term" value="C:sodium:potassium-exchanging ATPase complex"/>
    <property type="evidence" value="ECO:0007669"/>
    <property type="project" value="InterPro"/>
</dbReference>
<evidence type="ECO:0000256" key="14">
    <source>
        <dbReference type="ARBA" id="ARBA00023157"/>
    </source>
</evidence>
<dbReference type="Proteomes" id="UP000625711">
    <property type="component" value="Unassembled WGS sequence"/>
</dbReference>
<evidence type="ECO:0000256" key="6">
    <source>
        <dbReference type="ARBA" id="ARBA00022607"/>
    </source>
</evidence>
<keyword evidence="20" id="KW-1185">Reference proteome</keyword>
<keyword evidence="14" id="KW-1015">Disulfide bond</keyword>
<evidence type="ECO:0000313" key="19">
    <source>
        <dbReference type="EMBL" id="KAF7287074.1"/>
    </source>
</evidence>
<evidence type="ECO:0008006" key="21">
    <source>
        <dbReference type="Google" id="ProtNLM"/>
    </source>
</evidence>
<evidence type="ECO:0000256" key="3">
    <source>
        <dbReference type="ARBA" id="ARBA00022448"/>
    </source>
</evidence>
<comment type="function">
    <text evidence="17">This is the non-catalytic component of the active enzyme, which catalyzes the hydrolysis of ATP coupled with the exchange of Na(+) and K(+) ions across the plasma membrane. The beta subunit regulates, through assembly of alpha/beta heterodimers, the number of sodium pumps transported to the plasma membrane.</text>
</comment>
<evidence type="ECO:0000256" key="4">
    <source>
        <dbReference type="ARBA" id="ARBA00022475"/>
    </source>
</evidence>
<keyword evidence="15" id="KW-0325">Glycoprotein</keyword>
<dbReference type="AlphaFoldDB" id="A0A834IV89"/>
<organism evidence="19 20">
    <name type="scientific">Rhynchophorus ferrugineus</name>
    <name type="common">Red palm weevil</name>
    <name type="synonym">Curculio ferrugineus</name>
    <dbReference type="NCBI Taxonomy" id="354439"/>
    <lineage>
        <taxon>Eukaryota</taxon>
        <taxon>Metazoa</taxon>
        <taxon>Ecdysozoa</taxon>
        <taxon>Arthropoda</taxon>
        <taxon>Hexapoda</taxon>
        <taxon>Insecta</taxon>
        <taxon>Pterygota</taxon>
        <taxon>Neoptera</taxon>
        <taxon>Endopterygota</taxon>
        <taxon>Coleoptera</taxon>
        <taxon>Polyphaga</taxon>
        <taxon>Cucujiformia</taxon>
        <taxon>Curculionidae</taxon>
        <taxon>Dryophthorinae</taxon>
        <taxon>Rhynchophorus</taxon>
    </lineage>
</organism>
<dbReference type="InterPro" id="IPR038702">
    <property type="entry name" value="Na/K_ATPase_sub_beta_sf"/>
</dbReference>